<dbReference type="PROSITE" id="PS50056">
    <property type="entry name" value="TYR_PHOSPHATASE_2"/>
    <property type="match status" value="2"/>
</dbReference>
<evidence type="ECO:0000313" key="8">
    <source>
        <dbReference type="Proteomes" id="UP000828390"/>
    </source>
</evidence>
<protein>
    <recommendedName>
        <fullName evidence="2">protein-tyrosine-phosphatase</fullName>
        <ecNumber evidence="2">3.1.3.48</ecNumber>
    </recommendedName>
</protein>
<dbReference type="InterPro" id="IPR000242">
    <property type="entry name" value="PTP_cat"/>
</dbReference>
<dbReference type="EMBL" id="JAIWYP010000004">
    <property type="protein sequence ID" value="KAH3833967.1"/>
    <property type="molecule type" value="Genomic_DNA"/>
</dbReference>
<dbReference type="SUPFAM" id="SSF52799">
    <property type="entry name" value="(Phosphotyrosine protein) phosphatases II"/>
    <property type="match status" value="2"/>
</dbReference>
<dbReference type="PRINTS" id="PR00700">
    <property type="entry name" value="PRTYPHPHTASE"/>
</dbReference>
<feature type="domain" description="Tyrosine-protein phosphatase" evidence="5">
    <location>
        <begin position="26"/>
        <end position="204"/>
    </location>
</feature>
<dbReference type="GO" id="GO:0004725">
    <property type="term" value="F:protein tyrosine phosphatase activity"/>
    <property type="evidence" value="ECO:0007669"/>
    <property type="project" value="InterPro"/>
</dbReference>
<evidence type="ECO:0000256" key="1">
    <source>
        <dbReference type="ARBA" id="ARBA00009580"/>
    </source>
</evidence>
<comment type="similarity">
    <text evidence="1">Belongs to the protein-tyrosine phosphatase family.</text>
</comment>
<evidence type="ECO:0000313" key="7">
    <source>
        <dbReference type="EMBL" id="KAH3833967.1"/>
    </source>
</evidence>
<evidence type="ECO:0000259" key="6">
    <source>
        <dbReference type="PROSITE" id="PS50056"/>
    </source>
</evidence>
<comment type="caution">
    <text evidence="7">The sequence shown here is derived from an EMBL/GenBank/DDBJ whole genome shotgun (WGS) entry which is preliminary data.</text>
</comment>
<sequence>MKDLPHAIALSQLQGYLMSKSADELYLDLEFKKIPYGIQHPATSATAPVNAGKNRYKDMYACPTEAMMDDFWRMIWQYDVSTVVMVTNLVEMGKDKQSVSRVVTHFHYTAWPDKDVPTSTSSLLHFWRRIRAHDPDKKQPWVVHCSAGVGRTGTFIAMDILIDEGQARQTVDIYACVTKLRQQRVNMVQTAGQYKYLHRLMVEYLTLRSQFVSNNEFANYQNTLLQVDQKLNKTGLFLQYETEASYHTLELAGANIKDDPYSVATMPENAKKNRFDAILPNNQYRAMLTVPEDGRNDYINAVYMPSYKVDSKYILTQKPLSDTVVDCWRLIEARDIGLVVTFTDEGNEQNGRMFPTTGSLTVCPFNIMFITEHHEEDNFVSRERTVTQLLYQKWPRRQMAPPNVGEFLMLMDAVENRTQSSAALIQCLYVPDGTTRSGLLLVLLYATECMSKDGEVSMPMVIRHLRTRRPQLIPNFEQYRFCYSLMTQYVESNVTYANT</sequence>
<reference evidence="7" key="1">
    <citation type="journal article" date="2019" name="bioRxiv">
        <title>The Genome of the Zebra Mussel, Dreissena polymorpha: A Resource for Invasive Species Research.</title>
        <authorList>
            <person name="McCartney M.A."/>
            <person name="Auch B."/>
            <person name="Kono T."/>
            <person name="Mallez S."/>
            <person name="Zhang Y."/>
            <person name="Obille A."/>
            <person name="Becker A."/>
            <person name="Abrahante J.E."/>
            <person name="Garbe J."/>
            <person name="Badalamenti J.P."/>
            <person name="Herman A."/>
            <person name="Mangelson H."/>
            <person name="Liachko I."/>
            <person name="Sullivan S."/>
            <person name="Sone E.D."/>
            <person name="Koren S."/>
            <person name="Silverstein K.A.T."/>
            <person name="Beckman K.B."/>
            <person name="Gohl D.M."/>
        </authorList>
    </citation>
    <scope>NUCLEOTIDE SEQUENCE</scope>
    <source>
        <strain evidence="7">Duluth1</strain>
        <tissue evidence="7">Whole animal</tissue>
    </source>
</reference>
<dbReference type="AlphaFoldDB" id="A0A9D4K6V8"/>
<feature type="domain" description="Tyrosine specific protein phosphatases" evidence="6">
    <location>
        <begin position="124"/>
        <end position="195"/>
    </location>
</feature>
<evidence type="ECO:0000256" key="2">
    <source>
        <dbReference type="ARBA" id="ARBA00013064"/>
    </source>
</evidence>
<evidence type="ECO:0000259" key="5">
    <source>
        <dbReference type="PROSITE" id="PS50055"/>
    </source>
</evidence>
<name>A0A9D4K6V8_DREPO</name>
<dbReference type="Gene3D" id="3.90.190.10">
    <property type="entry name" value="Protein tyrosine phosphatase superfamily"/>
    <property type="match status" value="3"/>
</dbReference>
<feature type="domain" description="Tyrosine-protein phosphatase" evidence="5">
    <location>
        <begin position="242"/>
        <end position="489"/>
    </location>
</feature>
<dbReference type="InterPro" id="IPR000387">
    <property type="entry name" value="Tyr_Pase_dom"/>
</dbReference>
<dbReference type="Proteomes" id="UP000828390">
    <property type="component" value="Unassembled WGS sequence"/>
</dbReference>
<dbReference type="SMART" id="SM00194">
    <property type="entry name" value="PTPc"/>
    <property type="match status" value="2"/>
</dbReference>
<dbReference type="InterPro" id="IPR029021">
    <property type="entry name" value="Prot-tyrosine_phosphatase-like"/>
</dbReference>
<evidence type="ECO:0000256" key="3">
    <source>
        <dbReference type="ARBA" id="ARBA00022801"/>
    </source>
</evidence>
<dbReference type="PANTHER" id="PTHR19134">
    <property type="entry name" value="RECEPTOR-TYPE TYROSINE-PROTEIN PHOSPHATASE"/>
    <property type="match status" value="1"/>
</dbReference>
<dbReference type="InterPro" id="IPR003595">
    <property type="entry name" value="Tyr_Pase_cat"/>
</dbReference>
<dbReference type="PROSITE" id="PS50055">
    <property type="entry name" value="TYR_PHOSPHATASE_PTP"/>
    <property type="match status" value="2"/>
</dbReference>
<dbReference type="EC" id="3.1.3.48" evidence="2"/>
<proteinExistence type="inferred from homology"/>
<organism evidence="7 8">
    <name type="scientific">Dreissena polymorpha</name>
    <name type="common">Zebra mussel</name>
    <name type="synonym">Mytilus polymorpha</name>
    <dbReference type="NCBI Taxonomy" id="45954"/>
    <lineage>
        <taxon>Eukaryota</taxon>
        <taxon>Metazoa</taxon>
        <taxon>Spiralia</taxon>
        <taxon>Lophotrochozoa</taxon>
        <taxon>Mollusca</taxon>
        <taxon>Bivalvia</taxon>
        <taxon>Autobranchia</taxon>
        <taxon>Heteroconchia</taxon>
        <taxon>Euheterodonta</taxon>
        <taxon>Imparidentia</taxon>
        <taxon>Neoheterodontei</taxon>
        <taxon>Myida</taxon>
        <taxon>Dreissenoidea</taxon>
        <taxon>Dreissenidae</taxon>
        <taxon>Dreissena</taxon>
    </lineage>
</organism>
<gene>
    <name evidence="7" type="ORF">DPMN_107284</name>
</gene>
<feature type="domain" description="Tyrosine specific protein phosphatases" evidence="6">
    <location>
        <begin position="405"/>
        <end position="480"/>
    </location>
</feature>
<accession>A0A9D4K6V8</accession>
<evidence type="ECO:0000256" key="4">
    <source>
        <dbReference type="ARBA" id="ARBA00022912"/>
    </source>
</evidence>
<keyword evidence="8" id="KW-1185">Reference proteome</keyword>
<keyword evidence="4" id="KW-0904">Protein phosphatase</keyword>
<dbReference type="InterPro" id="IPR016130">
    <property type="entry name" value="Tyr_Pase_AS"/>
</dbReference>
<dbReference type="Pfam" id="PF00102">
    <property type="entry name" value="Y_phosphatase"/>
    <property type="match status" value="3"/>
</dbReference>
<dbReference type="CDD" id="cd00047">
    <property type="entry name" value="PTPc"/>
    <property type="match status" value="2"/>
</dbReference>
<dbReference type="PROSITE" id="PS00383">
    <property type="entry name" value="TYR_PHOSPHATASE_1"/>
    <property type="match status" value="1"/>
</dbReference>
<dbReference type="SMART" id="SM00404">
    <property type="entry name" value="PTPc_motif"/>
    <property type="match status" value="2"/>
</dbReference>
<dbReference type="PANTHER" id="PTHR19134:SF562">
    <property type="entry name" value="PROTEIN-TYROSINE-PHOSPHATASE"/>
    <property type="match status" value="1"/>
</dbReference>
<reference evidence="7" key="2">
    <citation type="submission" date="2020-11" db="EMBL/GenBank/DDBJ databases">
        <authorList>
            <person name="McCartney M.A."/>
            <person name="Auch B."/>
            <person name="Kono T."/>
            <person name="Mallez S."/>
            <person name="Becker A."/>
            <person name="Gohl D.M."/>
            <person name="Silverstein K.A.T."/>
            <person name="Koren S."/>
            <person name="Bechman K.B."/>
            <person name="Herman A."/>
            <person name="Abrahante J.E."/>
            <person name="Garbe J."/>
        </authorList>
    </citation>
    <scope>NUCLEOTIDE SEQUENCE</scope>
    <source>
        <strain evidence="7">Duluth1</strain>
        <tissue evidence="7">Whole animal</tissue>
    </source>
</reference>
<dbReference type="InterPro" id="IPR050348">
    <property type="entry name" value="Protein-Tyr_Phosphatase"/>
</dbReference>
<keyword evidence="3" id="KW-0378">Hydrolase</keyword>